<feature type="coiled-coil region" evidence="1">
    <location>
        <begin position="72"/>
        <end position="99"/>
    </location>
</feature>
<gene>
    <name evidence="3" type="ORF">R1sor_001632</name>
</gene>
<evidence type="ECO:0000313" key="3">
    <source>
        <dbReference type="EMBL" id="KAL3683610.1"/>
    </source>
</evidence>
<comment type="caution">
    <text evidence="3">The sequence shown here is derived from an EMBL/GenBank/DDBJ whole genome shotgun (WGS) entry which is preliminary data.</text>
</comment>
<protein>
    <submittedName>
        <fullName evidence="3">Uncharacterized protein</fullName>
    </submittedName>
</protein>
<feature type="compositionally biased region" description="Low complexity" evidence="2">
    <location>
        <begin position="1"/>
        <end position="23"/>
    </location>
</feature>
<proteinExistence type="predicted"/>
<dbReference type="Proteomes" id="UP001633002">
    <property type="component" value="Unassembled WGS sequence"/>
</dbReference>
<organism evidence="3 4">
    <name type="scientific">Riccia sorocarpa</name>
    <dbReference type="NCBI Taxonomy" id="122646"/>
    <lineage>
        <taxon>Eukaryota</taxon>
        <taxon>Viridiplantae</taxon>
        <taxon>Streptophyta</taxon>
        <taxon>Embryophyta</taxon>
        <taxon>Marchantiophyta</taxon>
        <taxon>Marchantiopsida</taxon>
        <taxon>Marchantiidae</taxon>
        <taxon>Marchantiales</taxon>
        <taxon>Ricciaceae</taxon>
        <taxon>Riccia</taxon>
    </lineage>
</organism>
<dbReference type="EMBL" id="JBJQOH010000006">
    <property type="protein sequence ID" value="KAL3683610.1"/>
    <property type="molecule type" value="Genomic_DNA"/>
</dbReference>
<name>A0ABD3GWH4_9MARC</name>
<keyword evidence="1" id="KW-0175">Coiled coil</keyword>
<keyword evidence="4" id="KW-1185">Reference proteome</keyword>
<reference evidence="3 4" key="1">
    <citation type="submission" date="2024-09" db="EMBL/GenBank/DDBJ databases">
        <title>Chromosome-scale assembly of Riccia sorocarpa.</title>
        <authorList>
            <person name="Paukszto L."/>
        </authorList>
    </citation>
    <scope>NUCLEOTIDE SEQUENCE [LARGE SCALE GENOMIC DNA]</scope>
    <source>
        <strain evidence="3">LP-2024</strain>
        <tissue evidence="3">Aerial parts of the thallus</tissue>
    </source>
</reference>
<sequence>MGARTRTTVRPTTPAAAGPSTPTLMGPPVITTAGDTDPTPTLESEVDSIVLDVGTYVGQVLTKRIQAYVRTLQVEASDAEKLKAEVARLASELQTAGHNESFLKLQLQAVRNDLEKVKTEVSEVWKAKVSKLTSQLESADRSKAKLRQSIADLHKKLANAKQEAAQEVTAKLQAEELANWENKERAWQAESASMKKEVNDMKEEIAETATIRQQLASLQEDLQCKEQSAARFKSALDVQ</sequence>
<feature type="coiled-coil region" evidence="1">
    <location>
        <begin position="129"/>
        <end position="235"/>
    </location>
</feature>
<evidence type="ECO:0000256" key="2">
    <source>
        <dbReference type="SAM" id="MobiDB-lite"/>
    </source>
</evidence>
<accession>A0ABD3GWH4</accession>
<evidence type="ECO:0000313" key="4">
    <source>
        <dbReference type="Proteomes" id="UP001633002"/>
    </source>
</evidence>
<dbReference type="AlphaFoldDB" id="A0ABD3GWH4"/>
<feature type="region of interest" description="Disordered" evidence="2">
    <location>
        <begin position="1"/>
        <end position="28"/>
    </location>
</feature>
<evidence type="ECO:0000256" key="1">
    <source>
        <dbReference type="SAM" id="Coils"/>
    </source>
</evidence>